<sequence length="783" mass="89922">MWNHISTELWMCIIIHFSITVAVKPNAITNFGRYKRSFGFGFSNPIFSRVFNPHDSRSLAAKFFGNDYGTQYTTNIGHSQYHYNAWSHDSWSDDNSNFKENGREKSPHVHKYGERRNLIGNSKSQLEPSYEITSKTFKDIRTAEKGKLGHVKSMEEHVFKLLPLYDIKKSFRTSTEIKKLRENENFVKPKEMTVKTSSMEYIFNLLPHYEIRNVFRNFTSNVAISGGSKSTTKIAGDISPKTVINPLVSGGLKWPIGILVQPSDLNNNTVHQETITNTLKTRDFEHLSSHSKESELKLHLPNASIEEILRSNPKESLLLDSTPSILFQESENKTPAPSHEEETNHFESKLDIIPNSSDHKRNDSLENVIQTNEKSTHPVKIAEILFKENFEHTNNNTNAIQKSSIYIPHRTKNQKSYSQFLSLPAVVIYQPFNNENTPAIPTESVNKSDNFTKDSSRFQNVRPKLHDSNFVTFGDSFFLNNGKKQFQIYKTEPFTQRTSVEFKSTNKSLMNISDISATNVSIPVAQRFQSYLHSTEVDIEESVKDEHPFEKKGNCINCNSNLILNSTNSRKTFFPTNGSVANIRNKFKPNIPNSIMQVVLTPFKEEPDKHVKHITRPVTVKPLRGDMPEIISLLPEYMINDKAKFVHRLAPERTLPKFERNRRRKLKQNSVLSPANSEDSKYLKVHHVQRKPPTFNITSTQLNTTRDRDSNDQIVPHTDNAFSRTPSMKEKATNIPHKRLRFDAKRLPTEKKLISGTNHIMSIKVYISIENWCTKLLATEIIN</sequence>
<organism evidence="2 3">
    <name type="scientific">Henosepilachna vigintioctopunctata</name>
    <dbReference type="NCBI Taxonomy" id="420089"/>
    <lineage>
        <taxon>Eukaryota</taxon>
        <taxon>Metazoa</taxon>
        <taxon>Ecdysozoa</taxon>
        <taxon>Arthropoda</taxon>
        <taxon>Hexapoda</taxon>
        <taxon>Insecta</taxon>
        <taxon>Pterygota</taxon>
        <taxon>Neoptera</taxon>
        <taxon>Endopterygota</taxon>
        <taxon>Coleoptera</taxon>
        <taxon>Polyphaga</taxon>
        <taxon>Cucujiformia</taxon>
        <taxon>Coccinelloidea</taxon>
        <taxon>Coccinellidae</taxon>
        <taxon>Epilachninae</taxon>
        <taxon>Epilachnini</taxon>
        <taxon>Henosepilachna</taxon>
    </lineage>
</organism>
<dbReference type="EMBL" id="JARQZJ010000092">
    <property type="protein sequence ID" value="KAK9884368.1"/>
    <property type="molecule type" value="Genomic_DNA"/>
</dbReference>
<evidence type="ECO:0000313" key="2">
    <source>
        <dbReference type="EMBL" id="KAK9884368.1"/>
    </source>
</evidence>
<comment type="caution">
    <text evidence="2">The sequence shown here is derived from an EMBL/GenBank/DDBJ whole genome shotgun (WGS) entry which is preliminary data.</text>
</comment>
<keyword evidence="1" id="KW-0732">Signal</keyword>
<feature type="signal peptide" evidence="1">
    <location>
        <begin position="1"/>
        <end position="22"/>
    </location>
</feature>
<keyword evidence="3" id="KW-1185">Reference proteome</keyword>
<feature type="chain" id="PRO_5043990927" evidence="1">
    <location>
        <begin position="23"/>
        <end position="783"/>
    </location>
</feature>
<proteinExistence type="predicted"/>
<evidence type="ECO:0000256" key="1">
    <source>
        <dbReference type="SAM" id="SignalP"/>
    </source>
</evidence>
<evidence type="ECO:0000313" key="3">
    <source>
        <dbReference type="Proteomes" id="UP001431783"/>
    </source>
</evidence>
<gene>
    <name evidence="2" type="ORF">WA026_005317</name>
</gene>
<dbReference type="AlphaFoldDB" id="A0AAW1UT94"/>
<accession>A0AAW1UT94</accession>
<dbReference type="Proteomes" id="UP001431783">
    <property type="component" value="Unassembled WGS sequence"/>
</dbReference>
<reference evidence="2 3" key="1">
    <citation type="submission" date="2023-03" db="EMBL/GenBank/DDBJ databases">
        <title>Genome insight into feeding habits of ladybird beetles.</title>
        <authorList>
            <person name="Li H.-S."/>
            <person name="Huang Y.-H."/>
            <person name="Pang H."/>
        </authorList>
    </citation>
    <scope>NUCLEOTIDE SEQUENCE [LARGE SCALE GENOMIC DNA]</scope>
    <source>
        <strain evidence="2">SYSU_2023b</strain>
        <tissue evidence="2">Whole body</tissue>
    </source>
</reference>
<protein>
    <submittedName>
        <fullName evidence="2">Uncharacterized protein</fullName>
    </submittedName>
</protein>
<name>A0AAW1UT94_9CUCU</name>